<sequence>MKFELYDKQLKQWPETGRHILGQYDDESIIVYQAYNNSIADYAIQHQKFGGKEFSWKRMTWIKTNFTWMMYRSGWATKKNQERILAIKLTRKGFEEILAEAALTSFSQHLSSNSQSNTPSTSRSNKSSKSRSNKSFKSRSDKSSKSRSDKSSKSRSDKSSKSRSDESSKSRSDTFSTLQHEWKEQLETSQVRLQWDPDHDLHGEKMQRRAIQLGIKNNILQKYSNEWIISIEDITEFVREQYELIKSNKLDEVRTPEEREYKIGDNLSKEKLGMNFVDSKPFQDESEPEPDFYKRIRNFINSICIKIKEALYRVTNFFREKILTWI</sequence>
<feature type="region of interest" description="Disordered" evidence="1">
    <location>
        <begin position="108"/>
        <end position="177"/>
    </location>
</feature>
<dbReference type="Proteomes" id="UP001153678">
    <property type="component" value="Unassembled WGS sequence"/>
</dbReference>
<proteinExistence type="predicted"/>
<accession>A0A9W4WML1</accession>
<feature type="compositionally biased region" description="Basic and acidic residues" evidence="1">
    <location>
        <begin position="138"/>
        <end position="172"/>
    </location>
</feature>
<protein>
    <submittedName>
        <fullName evidence="2">17569_t:CDS:1</fullName>
    </submittedName>
</protein>
<feature type="compositionally biased region" description="Basic residues" evidence="1">
    <location>
        <begin position="126"/>
        <end position="137"/>
    </location>
</feature>
<evidence type="ECO:0000313" key="3">
    <source>
        <dbReference type="Proteomes" id="UP001153678"/>
    </source>
</evidence>
<dbReference type="Pfam" id="PF14124">
    <property type="entry name" value="DUF4291"/>
    <property type="match status" value="2"/>
</dbReference>
<keyword evidence="3" id="KW-1185">Reference proteome</keyword>
<gene>
    <name evidence="2" type="ORF">FWILDA_LOCUS5958</name>
</gene>
<evidence type="ECO:0000256" key="1">
    <source>
        <dbReference type="SAM" id="MobiDB-lite"/>
    </source>
</evidence>
<comment type="caution">
    <text evidence="2">The sequence shown here is derived from an EMBL/GenBank/DDBJ whole genome shotgun (WGS) entry which is preliminary data.</text>
</comment>
<dbReference type="PANTHER" id="PTHR38567">
    <property type="entry name" value="DUF4291 DOMAIN-CONTAINING PROTEIN"/>
    <property type="match status" value="1"/>
</dbReference>
<dbReference type="EMBL" id="CAMKVN010001029">
    <property type="protein sequence ID" value="CAI2173183.1"/>
    <property type="molecule type" value="Genomic_DNA"/>
</dbReference>
<dbReference type="PANTHER" id="PTHR38567:SF1">
    <property type="entry name" value="DUF4291 DOMAIN-CONTAINING PROTEIN"/>
    <property type="match status" value="1"/>
</dbReference>
<name>A0A9W4WML1_9GLOM</name>
<dbReference type="OrthoDB" id="413653at2759"/>
<feature type="compositionally biased region" description="Low complexity" evidence="1">
    <location>
        <begin position="108"/>
        <end position="125"/>
    </location>
</feature>
<evidence type="ECO:0000313" key="2">
    <source>
        <dbReference type="EMBL" id="CAI2173183.1"/>
    </source>
</evidence>
<organism evidence="2 3">
    <name type="scientific">Funneliformis geosporum</name>
    <dbReference type="NCBI Taxonomy" id="1117311"/>
    <lineage>
        <taxon>Eukaryota</taxon>
        <taxon>Fungi</taxon>
        <taxon>Fungi incertae sedis</taxon>
        <taxon>Mucoromycota</taxon>
        <taxon>Glomeromycotina</taxon>
        <taxon>Glomeromycetes</taxon>
        <taxon>Glomerales</taxon>
        <taxon>Glomeraceae</taxon>
        <taxon>Funneliformis</taxon>
    </lineage>
</organism>
<dbReference type="InterPro" id="IPR025633">
    <property type="entry name" value="DUF4291"/>
</dbReference>
<reference evidence="2" key="1">
    <citation type="submission" date="2022-08" db="EMBL/GenBank/DDBJ databases">
        <authorList>
            <person name="Kallberg Y."/>
            <person name="Tangrot J."/>
            <person name="Rosling A."/>
        </authorList>
    </citation>
    <scope>NUCLEOTIDE SEQUENCE</scope>
    <source>
        <strain evidence="2">Wild A</strain>
    </source>
</reference>
<dbReference type="AlphaFoldDB" id="A0A9W4WML1"/>